<gene>
    <name evidence="2" type="ORF">H4Q32_001663</name>
</gene>
<evidence type="ECO:0000256" key="1">
    <source>
        <dbReference type="SAM" id="Phobius"/>
    </source>
</evidence>
<keyword evidence="1" id="KW-0472">Membrane</keyword>
<keyword evidence="1" id="KW-1133">Transmembrane helix</keyword>
<keyword evidence="3" id="KW-1185">Reference proteome</keyword>
<dbReference type="EMBL" id="JACTAM010000007">
    <property type="protein sequence ID" value="KAI2662730.1"/>
    <property type="molecule type" value="Genomic_DNA"/>
</dbReference>
<evidence type="ECO:0000313" key="3">
    <source>
        <dbReference type="Proteomes" id="UP000830375"/>
    </source>
</evidence>
<reference evidence="2 3" key="1">
    <citation type="submission" date="2022-01" db="EMBL/GenBank/DDBJ databases">
        <title>A high-quality chromosome-level genome assembly of rohu carp, Labeo rohita.</title>
        <authorList>
            <person name="Arick M.A. II"/>
            <person name="Hsu C.-Y."/>
            <person name="Magbanua Z."/>
            <person name="Pechanova O."/>
            <person name="Grover C."/>
            <person name="Miller E."/>
            <person name="Thrash A."/>
            <person name="Ezzel L."/>
            <person name="Alam S."/>
            <person name="Benzie J."/>
            <person name="Hamilton M."/>
            <person name="Karsi A."/>
            <person name="Lawrence M.L."/>
            <person name="Peterson D.G."/>
        </authorList>
    </citation>
    <scope>NUCLEOTIDE SEQUENCE [LARGE SCALE GENOMIC DNA]</scope>
    <source>
        <strain evidence="3">BAU-BD-2019</strain>
        <tissue evidence="2">Blood</tissue>
    </source>
</reference>
<organism evidence="2 3">
    <name type="scientific">Labeo rohita</name>
    <name type="common">Indian major carp</name>
    <name type="synonym">Cyprinus rohita</name>
    <dbReference type="NCBI Taxonomy" id="84645"/>
    <lineage>
        <taxon>Eukaryota</taxon>
        <taxon>Metazoa</taxon>
        <taxon>Chordata</taxon>
        <taxon>Craniata</taxon>
        <taxon>Vertebrata</taxon>
        <taxon>Euteleostomi</taxon>
        <taxon>Actinopterygii</taxon>
        <taxon>Neopterygii</taxon>
        <taxon>Teleostei</taxon>
        <taxon>Ostariophysi</taxon>
        <taxon>Cypriniformes</taxon>
        <taxon>Cyprinidae</taxon>
        <taxon>Labeoninae</taxon>
        <taxon>Labeonini</taxon>
        <taxon>Labeo</taxon>
    </lineage>
</organism>
<accession>A0ABQ8MJ82</accession>
<protein>
    <submittedName>
        <fullName evidence="2">Glycerophosphodiester phosphodiesterase domain-containing protein 5</fullName>
    </submittedName>
</protein>
<proteinExistence type="predicted"/>
<comment type="caution">
    <text evidence="2">The sequence shown here is derived from an EMBL/GenBank/DDBJ whole genome shotgun (WGS) entry which is preliminary data.</text>
</comment>
<feature type="transmembrane region" description="Helical" evidence="1">
    <location>
        <begin position="40"/>
        <end position="63"/>
    </location>
</feature>
<name>A0ABQ8MJ82_LABRO</name>
<sequence>MDHLRFNICGDCHRHLHFSELARLLYLCWAAGRFSTDGSALFFLAISTFHFLSVLCSLHAPVLRCSLKLLSYHLIRWKMSGMRSYNPEQIMLSAVVRRPSRDVNLMKEKLIFSGETNEHTAVWR</sequence>
<dbReference type="Proteomes" id="UP000830375">
    <property type="component" value="Unassembled WGS sequence"/>
</dbReference>
<keyword evidence="1" id="KW-0812">Transmembrane</keyword>
<evidence type="ECO:0000313" key="2">
    <source>
        <dbReference type="EMBL" id="KAI2662730.1"/>
    </source>
</evidence>